<protein>
    <submittedName>
        <fullName evidence="2">Uncharacterized protein</fullName>
    </submittedName>
</protein>
<sequence>MRKIYTAIFSALFILAGMGAAGAAPSTGSLGIGSLSSGSIDAGSVGSFWGSLAPDDEQSYDEVDPASGTLIADSGFRVDRDGFKYRNWGALSAEHPRGLTPELMQSLYGDKVCARVVTGECALSATGQALQADLNDFLTGGHCYGFAAASGQFETGVIAKSDYLRPATTVFENDPTDKLDGLISRYAATQFSSPTTDGTVRYSVSQTLDRLTAAWGQDENYILSVFGTVGGHAITPIALRDLGNGKTGIVVYDNNFPGVEKMVVADRAANTWYYTALLNPSTPAYLFVGSPANQMELSELKPSAQLQECPTCVDGDESVLVLVKDNAENPDGTMIDWDFDVQAPGGGEIDGLESRPLVNTQKAALFSVPAGKAFEIKLKGAPAGLTADIDISLYGDGWVNEIDNIALQPGSMATVGVDQSQRTLTLSGTTVFEPLLMLAAEQANWSVSTRGADLLLQPGTTLSVERDADGDVVYGLAGLGAPASMLIAVTRSDSVGDQAVSTNGPVALPANAEASIAVNGWNGASPLTVRVVGAGVDESYPMSPR</sequence>
<keyword evidence="3" id="KW-1185">Reference proteome</keyword>
<gene>
    <name evidence="2" type="ORF">I3517_00890</name>
</gene>
<feature type="signal peptide" evidence="1">
    <location>
        <begin position="1"/>
        <end position="23"/>
    </location>
</feature>
<feature type="chain" id="PRO_5034125750" evidence="1">
    <location>
        <begin position="24"/>
        <end position="545"/>
    </location>
</feature>
<evidence type="ECO:0000256" key="1">
    <source>
        <dbReference type="SAM" id="SignalP"/>
    </source>
</evidence>
<reference evidence="2 3" key="1">
    <citation type="submission" date="2020-12" db="EMBL/GenBank/DDBJ databases">
        <title>Draft genome sequence of furan degrading bacterial strain FUR100.</title>
        <authorList>
            <person name="Woiski C."/>
        </authorList>
    </citation>
    <scope>NUCLEOTIDE SEQUENCE [LARGE SCALE GENOMIC DNA]</scope>
    <source>
        <strain evidence="2 3">FUR100</strain>
    </source>
</reference>
<organism evidence="2 3">
    <name type="scientific">Rhodococcus erythropolis</name>
    <name type="common">Arthrobacter picolinophilus</name>
    <dbReference type="NCBI Taxonomy" id="1833"/>
    <lineage>
        <taxon>Bacteria</taxon>
        <taxon>Bacillati</taxon>
        <taxon>Actinomycetota</taxon>
        <taxon>Actinomycetes</taxon>
        <taxon>Mycobacteriales</taxon>
        <taxon>Nocardiaceae</taxon>
        <taxon>Rhodococcus</taxon>
        <taxon>Rhodococcus erythropolis group</taxon>
    </lineage>
</organism>
<comment type="caution">
    <text evidence="2">The sequence shown here is derived from an EMBL/GenBank/DDBJ whole genome shotgun (WGS) entry which is preliminary data.</text>
</comment>
<proteinExistence type="predicted"/>
<dbReference type="AlphaFoldDB" id="A0A8I0ZRT1"/>
<accession>A0A8I0ZRT1</accession>
<dbReference type="EMBL" id="JAECSB010000010">
    <property type="protein sequence ID" value="MBH5141174.1"/>
    <property type="molecule type" value="Genomic_DNA"/>
</dbReference>
<evidence type="ECO:0000313" key="2">
    <source>
        <dbReference type="EMBL" id="MBH5141174.1"/>
    </source>
</evidence>
<keyword evidence="1" id="KW-0732">Signal</keyword>
<name>A0A8I0ZRT1_RHOER</name>
<dbReference type="Proteomes" id="UP000627573">
    <property type="component" value="Unassembled WGS sequence"/>
</dbReference>
<evidence type="ECO:0000313" key="3">
    <source>
        <dbReference type="Proteomes" id="UP000627573"/>
    </source>
</evidence>